<proteinExistence type="predicted"/>
<keyword evidence="1" id="KW-1133">Transmembrane helix</keyword>
<feature type="signal peptide" evidence="2">
    <location>
        <begin position="1"/>
        <end position="16"/>
    </location>
</feature>
<feature type="chain" id="PRO_5008398971" evidence="2">
    <location>
        <begin position="17"/>
        <end position="120"/>
    </location>
</feature>
<keyword evidence="4" id="KW-1185">Reference proteome</keyword>
<keyword evidence="1" id="KW-0812">Transmembrane</keyword>
<protein>
    <submittedName>
        <fullName evidence="3">Uncharacterized protein</fullName>
    </submittedName>
</protein>
<name>A0A1A9V213_GLOAU</name>
<evidence type="ECO:0000313" key="3">
    <source>
        <dbReference type="EnsemblMetazoa" id="GAUT023280-PA"/>
    </source>
</evidence>
<dbReference type="EnsemblMetazoa" id="GAUT023280-RA">
    <property type="protein sequence ID" value="GAUT023280-PA"/>
    <property type="gene ID" value="GAUT023280"/>
</dbReference>
<dbReference type="AlphaFoldDB" id="A0A1A9V213"/>
<dbReference type="Proteomes" id="UP000078200">
    <property type="component" value="Unassembled WGS sequence"/>
</dbReference>
<feature type="transmembrane region" description="Helical" evidence="1">
    <location>
        <begin position="60"/>
        <end position="80"/>
    </location>
</feature>
<evidence type="ECO:0000256" key="1">
    <source>
        <dbReference type="SAM" id="Phobius"/>
    </source>
</evidence>
<keyword evidence="1" id="KW-0472">Membrane</keyword>
<keyword evidence="2" id="KW-0732">Signal</keyword>
<reference evidence="3" key="1">
    <citation type="submission" date="2020-05" db="UniProtKB">
        <authorList>
            <consortium name="EnsemblMetazoa"/>
        </authorList>
    </citation>
    <scope>IDENTIFICATION</scope>
    <source>
        <strain evidence="3">TTRI</strain>
    </source>
</reference>
<evidence type="ECO:0000313" key="4">
    <source>
        <dbReference type="Proteomes" id="UP000078200"/>
    </source>
</evidence>
<organism evidence="3 4">
    <name type="scientific">Glossina austeni</name>
    <name type="common">Savannah tsetse fly</name>
    <dbReference type="NCBI Taxonomy" id="7395"/>
    <lineage>
        <taxon>Eukaryota</taxon>
        <taxon>Metazoa</taxon>
        <taxon>Ecdysozoa</taxon>
        <taxon>Arthropoda</taxon>
        <taxon>Hexapoda</taxon>
        <taxon>Insecta</taxon>
        <taxon>Pterygota</taxon>
        <taxon>Neoptera</taxon>
        <taxon>Endopterygota</taxon>
        <taxon>Diptera</taxon>
        <taxon>Brachycera</taxon>
        <taxon>Muscomorpha</taxon>
        <taxon>Hippoboscoidea</taxon>
        <taxon>Glossinidae</taxon>
        <taxon>Glossina</taxon>
    </lineage>
</organism>
<dbReference type="VEuPathDB" id="VectorBase:GAUT023280"/>
<sequence length="120" mass="13767">MRWRAFLYWLATPASSHLPLQSAPIEWVCGPKFANPDYSRFLIQSPQRRLTSCGQHDSFAIMWSTMLLGLVDCIVVYLLYLSEPIDVVSRGFYSNRSKCSYRDADAVNVNEKQTPLFIAK</sequence>
<accession>A0A1A9V213</accession>
<evidence type="ECO:0000256" key="2">
    <source>
        <dbReference type="SAM" id="SignalP"/>
    </source>
</evidence>